<dbReference type="NCBIfam" id="TIGR01736">
    <property type="entry name" value="FGAM_synth_II"/>
    <property type="match status" value="1"/>
</dbReference>
<protein>
    <submittedName>
        <fullName evidence="4">Phosphoribosylformylglycinamidine synthase II</fullName>
        <ecNumber evidence="4">6.3.5.3</ecNumber>
    </submittedName>
</protein>
<dbReference type="PANTHER" id="PTHR43555">
    <property type="entry name" value="PHOSPHORIBOSYLFORMYLGLYCINAMIDINE SYNTHASE SUBUNIT PURL"/>
    <property type="match status" value="1"/>
</dbReference>
<dbReference type="InterPro" id="IPR010074">
    <property type="entry name" value="PRibForGlyAmidine_synth_PurL"/>
</dbReference>
<dbReference type="SUPFAM" id="SSF56042">
    <property type="entry name" value="PurM C-terminal domain-like"/>
    <property type="match status" value="2"/>
</dbReference>
<dbReference type="PANTHER" id="PTHR43555:SF1">
    <property type="entry name" value="PHOSPHORIBOSYLFORMYLGLYCINAMIDINE SYNTHASE SUBUNIT PURL"/>
    <property type="match status" value="1"/>
</dbReference>
<feature type="domain" description="PurM-like C-terminal" evidence="3">
    <location>
        <begin position="511"/>
        <end position="631"/>
    </location>
</feature>
<dbReference type="NCBIfam" id="NF002290">
    <property type="entry name" value="PRK01213.1"/>
    <property type="match status" value="1"/>
</dbReference>
<dbReference type="EMBL" id="AUZX01010466">
    <property type="protein sequence ID" value="EQD47950.1"/>
    <property type="molecule type" value="Genomic_DNA"/>
</dbReference>
<reference evidence="4" key="2">
    <citation type="journal article" date="2014" name="ISME J.">
        <title>Microbial stratification in low pH oxic and suboxic macroscopic growths along an acid mine drainage.</title>
        <authorList>
            <person name="Mendez-Garcia C."/>
            <person name="Mesa V."/>
            <person name="Sprenger R.R."/>
            <person name="Richter M."/>
            <person name="Diez M.S."/>
            <person name="Solano J."/>
            <person name="Bargiela R."/>
            <person name="Golyshina O.V."/>
            <person name="Manteca A."/>
            <person name="Ramos J.L."/>
            <person name="Gallego J.R."/>
            <person name="Llorente I."/>
            <person name="Martins Dos Santos V.A."/>
            <person name="Jensen O.N."/>
            <person name="Pelaez A.I."/>
            <person name="Sanchez J."/>
            <person name="Ferrer M."/>
        </authorList>
    </citation>
    <scope>NUCLEOTIDE SEQUENCE</scope>
</reference>
<name>T1B0S6_9ZZZZ</name>
<evidence type="ECO:0000256" key="1">
    <source>
        <dbReference type="ARBA" id="ARBA00022490"/>
    </source>
</evidence>
<reference evidence="4" key="1">
    <citation type="submission" date="2013-08" db="EMBL/GenBank/DDBJ databases">
        <authorList>
            <person name="Mendez C."/>
            <person name="Richter M."/>
            <person name="Ferrer M."/>
            <person name="Sanchez J."/>
        </authorList>
    </citation>
    <scope>NUCLEOTIDE SEQUENCE</scope>
</reference>
<dbReference type="InterPro" id="IPR036921">
    <property type="entry name" value="PurM-like_N_sf"/>
</dbReference>
<keyword evidence="1" id="KW-0963">Cytoplasm</keyword>
<dbReference type="Pfam" id="PF00586">
    <property type="entry name" value="AIRS"/>
    <property type="match status" value="2"/>
</dbReference>
<dbReference type="CDD" id="cd02204">
    <property type="entry name" value="PurL_repeat2"/>
    <property type="match status" value="1"/>
</dbReference>
<feature type="domain" description="PurM-like C-terminal" evidence="3">
    <location>
        <begin position="135"/>
        <end position="290"/>
    </location>
</feature>
<comment type="caution">
    <text evidence="4">The sequence shown here is derived from an EMBL/GenBank/DDBJ whole genome shotgun (WGS) entry which is preliminary data.</text>
</comment>
<gene>
    <name evidence="4" type="ORF">B1A_14263</name>
</gene>
<proteinExistence type="inferred from homology"/>
<dbReference type="Pfam" id="PF02769">
    <property type="entry name" value="AIRS_C"/>
    <property type="match status" value="2"/>
</dbReference>
<dbReference type="EC" id="6.3.5.3" evidence="4"/>
<organism evidence="4">
    <name type="scientific">mine drainage metagenome</name>
    <dbReference type="NCBI Taxonomy" id="410659"/>
    <lineage>
        <taxon>unclassified sequences</taxon>
        <taxon>metagenomes</taxon>
        <taxon>ecological metagenomes</taxon>
    </lineage>
</organism>
<dbReference type="AlphaFoldDB" id="T1B0S6"/>
<dbReference type="InterPro" id="IPR036676">
    <property type="entry name" value="PurM-like_C_sf"/>
</dbReference>
<sequence length="633" mass="69393">MEDDAGVMGMNDEYAYVLKMETHNHPSSVEPYGGSATGVGGILRDILCMGAQPVAVLDSLYFGTDFDNGDDNRLSTKFTIENIVGGIRDYGNRVGIPTVSGSVNFHEKFTGVPLVNAGCVGVVNKKNISRSRVWQAGEILVLSGGRTGRDGIHGVNFASRVLNSQDKERNKAVQLGNPIIKEPLIHAVLEANQKGLISGMKDLGGGGLSSSAGEMCLSGNWGGEIFLDKVITKERGMEPWEIWVSESQERMLISVKKENLNEMLEIFSSWDVECSVIGKSVEGKNMKLFYNSDMVMDLPLQFLTSGPIYARPYRLRKERIRIYPFPIESPDLISSIMEVISDPNVCARFNVVRQYDHTVRGNSIVKPFTGIPNSETHSDGNVMKVLDDSMQGLVMTTGCNVNATLLDAFAGTMNSLSEAVRNILCSGGNPDSVVDSLNFGNPENVDVLGQFIDSIRAISNFCKEMKLPVVAGNVSFYNNFRGLDIPPVPNIMMVGIIEDIRKAISTEFKYPGNLIVLLGSSTYDLSGSVYLKLIKHPSHDFEKTVLSELKTLKDNFIKVFSEDIIIAAHDVSSGGLISCILEMCFGYEHGAVIDLSYVSNSRIYNKLFSEGGNRIVIEIAPENLEKLRKEMGD</sequence>
<accession>T1B0S6</accession>
<keyword evidence="4" id="KW-0436">Ligase</keyword>
<dbReference type="GO" id="GO:0006189">
    <property type="term" value="P:'de novo' IMP biosynthetic process"/>
    <property type="evidence" value="ECO:0007669"/>
    <property type="project" value="InterPro"/>
</dbReference>
<evidence type="ECO:0000313" key="4">
    <source>
        <dbReference type="EMBL" id="EQD47950.1"/>
    </source>
</evidence>
<evidence type="ECO:0000259" key="2">
    <source>
        <dbReference type="Pfam" id="PF00586"/>
    </source>
</evidence>
<dbReference type="SUPFAM" id="SSF55326">
    <property type="entry name" value="PurM N-terminal domain-like"/>
    <property type="match status" value="2"/>
</dbReference>
<dbReference type="CDD" id="cd02203">
    <property type="entry name" value="PurL_repeat1"/>
    <property type="match status" value="1"/>
</dbReference>
<feature type="domain" description="PurM-like N-terminal" evidence="2">
    <location>
        <begin position="3"/>
        <end position="123"/>
    </location>
</feature>
<dbReference type="InterPro" id="IPR016188">
    <property type="entry name" value="PurM-like_N"/>
</dbReference>
<dbReference type="Gene3D" id="3.30.1330.10">
    <property type="entry name" value="PurM-like, N-terminal domain"/>
    <property type="match status" value="2"/>
</dbReference>
<dbReference type="InterPro" id="IPR010918">
    <property type="entry name" value="PurM-like_C_dom"/>
</dbReference>
<dbReference type="GO" id="GO:0004642">
    <property type="term" value="F:phosphoribosylformylglycinamidine synthase activity"/>
    <property type="evidence" value="ECO:0007669"/>
    <property type="project" value="UniProtKB-EC"/>
</dbReference>
<feature type="domain" description="PurM-like N-terminal" evidence="2">
    <location>
        <begin position="379"/>
        <end position="497"/>
    </location>
</feature>
<dbReference type="HAMAP" id="MF_00420">
    <property type="entry name" value="PurL_2"/>
    <property type="match status" value="1"/>
</dbReference>
<dbReference type="Gene3D" id="3.90.650.10">
    <property type="entry name" value="PurM-like C-terminal domain"/>
    <property type="match status" value="2"/>
</dbReference>
<evidence type="ECO:0000259" key="3">
    <source>
        <dbReference type="Pfam" id="PF02769"/>
    </source>
</evidence>